<dbReference type="AlphaFoldDB" id="A0AA41ZC63"/>
<dbReference type="Pfam" id="PF04773">
    <property type="entry name" value="FecR"/>
    <property type="match status" value="1"/>
</dbReference>
<accession>A0AA41ZC63</accession>
<keyword evidence="4" id="KW-1185">Reference proteome</keyword>
<organism evidence="3 4">
    <name type="scientific">Sphingomonas lycopersici</name>
    <dbReference type="NCBI Taxonomy" id="2951807"/>
    <lineage>
        <taxon>Bacteria</taxon>
        <taxon>Pseudomonadati</taxon>
        <taxon>Pseudomonadota</taxon>
        <taxon>Alphaproteobacteria</taxon>
        <taxon>Sphingomonadales</taxon>
        <taxon>Sphingomonadaceae</taxon>
        <taxon>Sphingomonas</taxon>
    </lineage>
</organism>
<dbReference type="EMBL" id="JANFAV010000002">
    <property type="protein sequence ID" value="MCW6534219.1"/>
    <property type="molecule type" value="Genomic_DNA"/>
</dbReference>
<dbReference type="InterPro" id="IPR012373">
    <property type="entry name" value="Ferrdict_sens_TM"/>
</dbReference>
<dbReference type="PIRSF" id="PIRSF018266">
    <property type="entry name" value="FecR"/>
    <property type="match status" value="1"/>
</dbReference>
<feature type="domain" description="FecR N-terminal" evidence="2">
    <location>
        <begin position="17"/>
        <end position="56"/>
    </location>
</feature>
<dbReference type="RefSeq" id="WP_265268157.1">
    <property type="nucleotide sequence ID" value="NZ_JANFAV010000002.1"/>
</dbReference>
<dbReference type="Pfam" id="PF16220">
    <property type="entry name" value="DUF4880"/>
    <property type="match status" value="1"/>
</dbReference>
<dbReference type="InterPro" id="IPR032623">
    <property type="entry name" value="FecR_N"/>
</dbReference>
<evidence type="ECO:0000313" key="4">
    <source>
        <dbReference type="Proteomes" id="UP001165565"/>
    </source>
</evidence>
<dbReference type="Gene3D" id="2.60.120.1440">
    <property type="match status" value="1"/>
</dbReference>
<evidence type="ECO:0000259" key="2">
    <source>
        <dbReference type="Pfam" id="PF16220"/>
    </source>
</evidence>
<gene>
    <name evidence="3" type="ORF">NEE01_05400</name>
</gene>
<reference evidence="3" key="1">
    <citation type="submission" date="2022-06" db="EMBL/GenBank/DDBJ databases">
        <title>Sphingomonas sp. nov. isolated from rhizosphere soil of tomato.</title>
        <authorList>
            <person name="Dong H."/>
            <person name="Gao R."/>
        </authorList>
    </citation>
    <scope>NUCLEOTIDE SEQUENCE</scope>
    <source>
        <strain evidence="3">MMSM24</strain>
    </source>
</reference>
<comment type="caution">
    <text evidence="3">The sequence shown here is derived from an EMBL/GenBank/DDBJ whole genome shotgun (WGS) entry which is preliminary data.</text>
</comment>
<feature type="domain" description="FecR protein" evidence="1">
    <location>
        <begin position="123"/>
        <end position="212"/>
    </location>
</feature>
<proteinExistence type="predicted"/>
<evidence type="ECO:0000259" key="1">
    <source>
        <dbReference type="Pfam" id="PF04773"/>
    </source>
</evidence>
<dbReference type="GO" id="GO:0016989">
    <property type="term" value="F:sigma factor antagonist activity"/>
    <property type="evidence" value="ECO:0007669"/>
    <property type="project" value="TreeGrafter"/>
</dbReference>
<dbReference type="PANTHER" id="PTHR30273">
    <property type="entry name" value="PERIPLASMIC SIGNAL SENSOR AND SIGMA FACTOR ACTIVATOR FECR-RELATED"/>
    <property type="match status" value="1"/>
</dbReference>
<dbReference type="PANTHER" id="PTHR30273:SF2">
    <property type="entry name" value="PROTEIN FECR"/>
    <property type="match status" value="1"/>
</dbReference>
<name>A0AA41ZC63_9SPHN</name>
<dbReference type="Proteomes" id="UP001165565">
    <property type="component" value="Unassembled WGS sequence"/>
</dbReference>
<dbReference type="InterPro" id="IPR006860">
    <property type="entry name" value="FecR"/>
</dbReference>
<protein>
    <submittedName>
        <fullName evidence="3">FecR domain-containing protein</fullName>
    </submittedName>
</protein>
<evidence type="ECO:0000313" key="3">
    <source>
        <dbReference type="EMBL" id="MCW6534219.1"/>
    </source>
</evidence>
<sequence>MSSGTKAANERKAIRAAAAAWVVRLDAAPGDPSLRDDADRWIDADPRHAVAFAEAQLAWDAAPHIRLRDEEGQAEEATAPEEAPVPAAPLISRRAVGLGLLAASAVGAVGLGRLLLPGEERRATTRGEQSLTRLADGSSIRLNTATTLAISLSGARRKVRMIEGEALFDVARDPRRPFIVDLGDAEVRVIGTSFNIRKRADRTELTVTRGLVAVSDAEGQSIRVGAGETTLIRPGVLAVADPGEALIRQRTAWQDGVIELNDETIEEAVAEFNRYRDQPIVVADPRIGSLVISGRFGIHESREFVEALKSSFAIAAVTTANGSIALTGAEGPAPRIAPAPGRATE</sequence>